<evidence type="ECO:0000313" key="6">
    <source>
        <dbReference type="EMBL" id="PNX55052.1"/>
    </source>
</evidence>
<dbReference type="EMBL" id="ASHM01070106">
    <property type="protein sequence ID" value="PNX55052.1"/>
    <property type="molecule type" value="Genomic_DNA"/>
</dbReference>
<keyword evidence="3" id="KW-0862">Zinc</keyword>
<reference evidence="6 7" key="2">
    <citation type="journal article" date="2017" name="Front. Plant Sci.">
        <title>Gene Classification and Mining of Molecular Markers Useful in Red Clover (Trifolium pratense) Breeding.</title>
        <authorList>
            <person name="Istvanek J."/>
            <person name="Dluhosova J."/>
            <person name="Dluhos P."/>
            <person name="Patkova L."/>
            <person name="Nedelnik J."/>
            <person name="Repkova J."/>
        </authorList>
    </citation>
    <scope>NUCLEOTIDE SEQUENCE [LARGE SCALE GENOMIC DNA]</scope>
    <source>
        <strain evidence="7">cv. Tatra</strain>
        <tissue evidence="6">Young leaves</tissue>
    </source>
</reference>
<dbReference type="Gramene" id="Tp57577_TGAC_v2_mRNA21603">
    <property type="protein sequence ID" value="Tp57577_TGAC_v2_mRNA21603"/>
    <property type="gene ID" value="Tp57577_TGAC_v2_gene20891"/>
</dbReference>
<dbReference type="AlphaFoldDB" id="A0A2K3JLY5"/>
<keyword evidence="1" id="KW-0479">Metal-binding</keyword>
<dbReference type="PANTHER" id="PTHR33779:SF1">
    <property type="entry name" value="EXPRESSED PROTEIN"/>
    <property type="match status" value="1"/>
</dbReference>
<name>A0A2K3JLY5_TRIPR</name>
<dbReference type="GO" id="GO:0008270">
    <property type="term" value="F:zinc ion binding"/>
    <property type="evidence" value="ECO:0007669"/>
    <property type="project" value="UniProtKB-KW"/>
</dbReference>
<sequence>MTSKGTNSGEQQPKTECCMCGDLGFSDQLFQCKICQFRSQHRYCSNLYPKTEFFGTCNWCLSPENSPNSSNSSSSSSYKKNMMSTKDEGKNKKIKNCIENKGMIKGSGGGSGGGRVYHLQLPKPMKKQNLPSEKKSPLASTSPPILVSTRKRIITNGALEEKLRRTRSEDIIKSSNSIGGTKQVSRNKVRRYKLLDEVSS</sequence>
<evidence type="ECO:0000256" key="4">
    <source>
        <dbReference type="SAM" id="MobiDB-lite"/>
    </source>
</evidence>
<dbReference type="InterPro" id="IPR056874">
    <property type="entry name" value="PHD_dom_pln"/>
</dbReference>
<proteinExistence type="predicted"/>
<gene>
    <name evidence="6" type="ORF">L195_g048677</name>
</gene>
<dbReference type="InterPro" id="IPR011011">
    <property type="entry name" value="Znf_FYVE_PHD"/>
</dbReference>
<dbReference type="STRING" id="57577.A0A2K3JLY5"/>
<dbReference type="PANTHER" id="PTHR33779">
    <property type="entry name" value="EXPRESSED PROTEIN"/>
    <property type="match status" value="1"/>
</dbReference>
<evidence type="ECO:0000256" key="3">
    <source>
        <dbReference type="ARBA" id="ARBA00022833"/>
    </source>
</evidence>
<feature type="region of interest" description="Disordered" evidence="4">
    <location>
        <begin position="124"/>
        <end position="145"/>
    </location>
</feature>
<dbReference type="OrthoDB" id="1935489at2759"/>
<evidence type="ECO:0000313" key="7">
    <source>
        <dbReference type="Proteomes" id="UP000236291"/>
    </source>
</evidence>
<dbReference type="SUPFAM" id="SSF57903">
    <property type="entry name" value="FYVE/PHD zinc finger"/>
    <property type="match status" value="1"/>
</dbReference>
<protein>
    <recommendedName>
        <fullName evidence="5">PHD-type zinc finger plants domain-containing protein</fullName>
    </recommendedName>
</protein>
<organism evidence="6 7">
    <name type="scientific">Trifolium pratense</name>
    <name type="common">Red clover</name>
    <dbReference type="NCBI Taxonomy" id="57577"/>
    <lineage>
        <taxon>Eukaryota</taxon>
        <taxon>Viridiplantae</taxon>
        <taxon>Streptophyta</taxon>
        <taxon>Embryophyta</taxon>
        <taxon>Tracheophyta</taxon>
        <taxon>Spermatophyta</taxon>
        <taxon>Magnoliopsida</taxon>
        <taxon>eudicotyledons</taxon>
        <taxon>Gunneridae</taxon>
        <taxon>Pentapetalae</taxon>
        <taxon>rosids</taxon>
        <taxon>fabids</taxon>
        <taxon>Fabales</taxon>
        <taxon>Fabaceae</taxon>
        <taxon>Papilionoideae</taxon>
        <taxon>50 kb inversion clade</taxon>
        <taxon>NPAAA clade</taxon>
        <taxon>Hologalegina</taxon>
        <taxon>IRL clade</taxon>
        <taxon>Trifolieae</taxon>
        <taxon>Trifolium</taxon>
    </lineage>
</organism>
<feature type="compositionally biased region" description="Low complexity" evidence="4">
    <location>
        <begin position="64"/>
        <end position="77"/>
    </location>
</feature>
<feature type="domain" description="PHD-type zinc finger plants" evidence="5">
    <location>
        <begin position="18"/>
        <end position="60"/>
    </location>
</feature>
<evidence type="ECO:0000256" key="1">
    <source>
        <dbReference type="ARBA" id="ARBA00022723"/>
    </source>
</evidence>
<keyword evidence="2" id="KW-0863">Zinc-finger</keyword>
<feature type="region of interest" description="Disordered" evidence="4">
    <location>
        <begin position="64"/>
        <end position="93"/>
    </location>
</feature>
<comment type="caution">
    <text evidence="6">The sequence shown here is derived from an EMBL/GenBank/DDBJ whole genome shotgun (WGS) entry which is preliminary data.</text>
</comment>
<accession>A0A2K3JLY5</accession>
<evidence type="ECO:0000259" key="5">
    <source>
        <dbReference type="Pfam" id="PF25054"/>
    </source>
</evidence>
<reference evidence="6 7" key="1">
    <citation type="journal article" date="2014" name="Am. J. Bot.">
        <title>Genome assembly and annotation for red clover (Trifolium pratense; Fabaceae).</title>
        <authorList>
            <person name="Istvanek J."/>
            <person name="Jaros M."/>
            <person name="Krenek A."/>
            <person name="Repkova J."/>
        </authorList>
    </citation>
    <scope>NUCLEOTIDE SEQUENCE [LARGE SCALE GENOMIC DNA]</scope>
    <source>
        <strain evidence="7">cv. Tatra</strain>
        <tissue evidence="6">Young leaves</tissue>
    </source>
</reference>
<dbReference type="Pfam" id="PF25054">
    <property type="entry name" value="PHD_pln"/>
    <property type="match status" value="1"/>
</dbReference>
<dbReference type="Proteomes" id="UP000236291">
    <property type="component" value="Unassembled WGS sequence"/>
</dbReference>
<evidence type="ECO:0000256" key="2">
    <source>
        <dbReference type="ARBA" id="ARBA00022771"/>
    </source>
</evidence>